<keyword evidence="3" id="KW-0808">Transferase</keyword>
<name>A0A9E7GK67_9LILI</name>
<gene>
    <name evidence="3" type="ORF">MUK42_12612</name>
</gene>
<evidence type="ECO:0000256" key="1">
    <source>
        <dbReference type="ARBA" id="ARBA00022723"/>
    </source>
</evidence>
<dbReference type="Proteomes" id="UP001055439">
    <property type="component" value="Chromosome 7"/>
</dbReference>
<evidence type="ECO:0000256" key="2">
    <source>
        <dbReference type="ARBA" id="ARBA00022842"/>
    </source>
</evidence>
<keyword evidence="4" id="KW-1185">Reference proteome</keyword>
<keyword evidence="2" id="KW-0460">Magnesium</keyword>
<proteinExistence type="predicted"/>
<dbReference type="GO" id="GO:0046872">
    <property type="term" value="F:metal ion binding"/>
    <property type="evidence" value="ECO:0007669"/>
    <property type="project" value="UniProtKB-KW"/>
</dbReference>
<dbReference type="GO" id="GO:0032259">
    <property type="term" value="P:methylation"/>
    <property type="evidence" value="ECO:0007669"/>
    <property type="project" value="UniProtKB-KW"/>
</dbReference>
<protein>
    <submittedName>
        <fullName evidence="3">Carboxyl methyltransferase</fullName>
    </submittedName>
</protein>
<evidence type="ECO:0000313" key="4">
    <source>
        <dbReference type="Proteomes" id="UP001055439"/>
    </source>
</evidence>
<keyword evidence="3" id="KW-0489">Methyltransferase</keyword>
<dbReference type="InterPro" id="IPR005299">
    <property type="entry name" value="MeTrfase_7"/>
</dbReference>
<keyword evidence="1" id="KW-0479">Metal-binding</keyword>
<dbReference type="Gene3D" id="1.10.1200.270">
    <property type="entry name" value="Methyltransferase, alpha-helical capping domain"/>
    <property type="match status" value="2"/>
</dbReference>
<dbReference type="Gene3D" id="3.40.50.150">
    <property type="entry name" value="Vaccinia Virus protein VP39"/>
    <property type="match status" value="2"/>
</dbReference>
<dbReference type="AlphaFoldDB" id="A0A9E7GK67"/>
<dbReference type="InterPro" id="IPR029063">
    <property type="entry name" value="SAM-dependent_MTases_sf"/>
</dbReference>
<reference evidence="3" key="1">
    <citation type="submission" date="2022-05" db="EMBL/GenBank/DDBJ databases">
        <title>The Musa troglodytarum L. genome provides insights into the mechanism of non-climacteric behaviour and enrichment of carotenoids.</title>
        <authorList>
            <person name="Wang J."/>
        </authorList>
    </citation>
    <scope>NUCLEOTIDE SEQUENCE</scope>
    <source>
        <tissue evidence="3">Leaf</tissue>
    </source>
</reference>
<dbReference type="EMBL" id="CP097509">
    <property type="protein sequence ID" value="URE16215.1"/>
    <property type="molecule type" value="Genomic_DNA"/>
</dbReference>
<dbReference type="InterPro" id="IPR042086">
    <property type="entry name" value="MeTrfase_capping"/>
</dbReference>
<accession>A0A9E7GK67</accession>
<evidence type="ECO:0000313" key="3">
    <source>
        <dbReference type="EMBL" id="URE16215.1"/>
    </source>
</evidence>
<organism evidence="3 4">
    <name type="scientific">Musa troglodytarum</name>
    <name type="common">fe'i banana</name>
    <dbReference type="NCBI Taxonomy" id="320322"/>
    <lineage>
        <taxon>Eukaryota</taxon>
        <taxon>Viridiplantae</taxon>
        <taxon>Streptophyta</taxon>
        <taxon>Embryophyta</taxon>
        <taxon>Tracheophyta</taxon>
        <taxon>Spermatophyta</taxon>
        <taxon>Magnoliopsida</taxon>
        <taxon>Liliopsida</taxon>
        <taxon>Zingiberales</taxon>
        <taxon>Musaceae</taxon>
        <taxon>Musa</taxon>
    </lineage>
</organism>
<sequence>MAFKVEQALHMVGGAGETSYATNSRIQEKAIYRTKPILETAIAELYGKLLPERMVVVDLGCSSGPNTFLVVSEVLGIVGDLRRRLEQKPPEIQFFLNDLPGNDFNNVFRSLERYEKMMEEEKGDLLVPHYVVGAPGSFYGRLFPCNTVHFFHSSYSLMWLSQVPQGLESEQGVPLNKGNIYIAENSPPQVVKAYQEQHRRDFSTFLKSRYVELSIGGGMVLTFLGRKSEHPASGELSYLYGLLAEALNAMVSQGIISEDKVDTFNLPFYGASMQEVKAVIHDEGVFDLEQAQTFESNWDPFDDTDDDDNVFDNVPNGKNVAKSIRAVFESLIAHHFGDAILDELFSRYAEKVARHLLIEKTTYTVLMAIKVEPALHMVGGAGETSYATNSRLQEKAIYRTKPILETAIAELYGTLLPERMVVVDLGCSSGPNTFLVVSEVLGIVGDLRRRLEQKPPEIQFFLNDLPGNDFNNVFRSLERYEKKMEEEKGDLLVPHYVVGAPGSFYGRLFPCNAVHFFHSNYCLMWLSQVPRGLEGEQGVPLNKGNIYIAENSPPQVVKAYQEQHRRDFSTFLKSRYVELSIGGGMVLTFLGRRNKQPTSGGLSCMWGLLAEALNAMVSQGIVSEDKLDAFNLPIYAPSMQEVKAVIHDEGLFDLEQAQIFEFNWDPFDDTDDDDIVFDNVLNGKNVAKCIRAVSEPLIAHHFGDAILDELFSRYAEKVARHLLVEKTKYTVLVIALKKKA</sequence>
<dbReference type="Pfam" id="PF03492">
    <property type="entry name" value="Methyltransf_7"/>
    <property type="match status" value="2"/>
</dbReference>
<dbReference type="GO" id="GO:0008168">
    <property type="term" value="F:methyltransferase activity"/>
    <property type="evidence" value="ECO:0007669"/>
    <property type="project" value="UniProtKB-KW"/>
</dbReference>
<dbReference type="OrthoDB" id="638608at2759"/>
<dbReference type="SUPFAM" id="SSF53335">
    <property type="entry name" value="S-adenosyl-L-methionine-dependent methyltransferases"/>
    <property type="match status" value="2"/>
</dbReference>
<dbReference type="PANTHER" id="PTHR31009">
    <property type="entry name" value="S-ADENOSYL-L-METHIONINE:CARBOXYL METHYLTRANSFERASE FAMILY PROTEIN"/>
    <property type="match status" value="1"/>
</dbReference>